<dbReference type="GO" id="GO:0000976">
    <property type="term" value="F:transcription cis-regulatory region binding"/>
    <property type="evidence" value="ECO:0007669"/>
    <property type="project" value="TreeGrafter"/>
</dbReference>
<sequence length="347" mass="38790">MPNANRGAGVVSRLDAIPINYLVRASEVMSEAGFSIDASLTGSHVQLVDLQNSEAEIDKDDYYVILEAIIKAVDIDGFGLRVGHKFSVGDYGVLGYAFLSSPTLMSAIKTFFRYQAIVGNAAMFEEAIKLEDSRVVITATSHLPEGALNRYEVESSFGQWSKTAESVSMNGASLDFTQVNFKFPKPSYSSMYDDMFNCAVYFGQPENQIIFDRETLDQQFTMANEVTASLCENQCQEILQNLKKQGGLVEDVRRIIINNPGQLAQPENIAAQLNMSYRTLRRRLNTEGFSFKQIHKEVVMGLATAYLRQTELSTQEIAFLVGYSEVANFHRAFKSWFNQTPGAYRQS</sequence>
<keyword evidence="2" id="KW-0238">DNA-binding</keyword>
<protein>
    <recommendedName>
        <fullName evidence="4">HTH araC/xylS-type domain-containing protein</fullName>
    </recommendedName>
</protein>
<keyword evidence="3" id="KW-0804">Transcription</keyword>
<feature type="domain" description="HTH araC/xylS-type" evidence="4">
    <location>
        <begin position="250"/>
        <end position="347"/>
    </location>
</feature>
<dbReference type="PANTHER" id="PTHR47894:SF1">
    <property type="entry name" value="HTH-TYPE TRANSCRIPTIONAL REGULATOR VQSM"/>
    <property type="match status" value="1"/>
</dbReference>
<dbReference type="PANTHER" id="PTHR47894">
    <property type="entry name" value="HTH-TYPE TRANSCRIPTIONAL REGULATOR GADX"/>
    <property type="match status" value="1"/>
</dbReference>
<dbReference type="PROSITE" id="PS01124">
    <property type="entry name" value="HTH_ARAC_FAMILY_2"/>
    <property type="match status" value="1"/>
</dbReference>
<comment type="caution">
    <text evidence="5">The sequence shown here is derived from an EMBL/GenBank/DDBJ whole genome shotgun (WGS) entry which is preliminary data.</text>
</comment>
<dbReference type="SMART" id="SM00342">
    <property type="entry name" value="HTH_ARAC"/>
    <property type="match status" value="1"/>
</dbReference>
<organism evidence="5 6">
    <name type="scientific">SAR92 bacterium BACL26 MAG-121220-bin70</name>
    <dbReference type="NCBI Taxonomy" id="1655626"/>
    <lineage>
        <taxon>Bacteria</taxon>
        <taxon>Pseudomonadati</taxon>
        <taxon>Pseudomonadota</taxon>
        <taxon>Gammaproteobacteria</taxon>
        <taxon>Cellvibrionales</taxon>
        <taxon>Porticoccaceae</taxon>
        <taxon>SAR92 clade</taxon>
    </lineage>
</organism>
<dbReference type="GO" id="GO:0003700">
    <property type="term" value="F:DNA-binding transcription factor activity"/>
    <property type="evidence" value="ECO:0007669"/>
    <property type="project" value="InterPro"/>
</dbReference>
<dbReference type="InterPro" id="IPR032687">
    <property type="entry name" value="AraC-type_N"/>
</dbReference>
<proteinExistence type="predicted"/>
<evidence type="ECO:0000256" key="1">
    <source>
        <dbReference type="ARBA" id="ARBA00023015"/>
    </source>
</evidence>
<keyword evidence="1" id="KW-0805">Transcription regulation</keyword>
<gene>
    <name evidence="5" type="ORF">ABS24_08200</name>
</gene>
<dbReference type="SUPFAM" id="SSF46689">
    <property type="entry name" value="Homeodomain-like"/>
    <property type="match status" value="1"/>
</dbReference>
<evidence type="ECO:0000313" key="5">
    <source>
        <dbReference type="EMBL" id="KRO91567.1"/>
    </source>
</evidence>
<dbReference type="GO" id="GO:0005829">
    <property type="term" value="C:cytosol"/>
    <property type="evidence" value="ECO:0007669"/>
    <property type="project" value="TreeGrafter"/>
</dbReference>
<dbReference type="Proteomes" id="UP000051213">
    <property type="component" value="Unassembled WGS sequence"/>
</dbReference>
<reference evidence="5 6" key="1">
    <citation type="submission" date="2015-10" db="EMBL/GenBank/DDBJ databases">
        <title>Metagenome-Assembled Genomes uncover a global brackish microbiome.</title>
        <authorList>
            <person name="Hugerth L.W."/>
            <person name="Larsson J."/>
            <person name="Alneberg J."/>
            <person name="Lindh M.V."/>
            <person name="Legrand C."/>
            <person name="Pinhassi J."/>
            <person name="Andersson A.F."/>
        </authorList>
    </citation>
    <scope>NUCLEOTIDE SEQUENCE [LARGE SCALE GENOMIC DNA]</scope>
    <source>
        <strain evidence="5">BACL26 MAG-121220-bin70</strain>
    </source>
</reference>
<dbReference type="EMBL" id="LICA01000471">
    <property type="protein sequence ID" value="KRO91567.1"/>
    <property type="molecule type" value="Genomic_DNA"/>
</dbReference>
<evidence type="ECO:0000313" key="6">
    <source>
        <dbReference type="Proteomes" id="UP000051213"/>
    </source>
</evidence>
<dbReference type="Pfam" id="PF12625">
    <property type="entry name" value="Arabinose_bd"/>
    <property type="match status" value="1"/>
</dbReference>
<dbReference type="Pfam" id="PF12833">
    <property type="entry name" value="HTH_18"/>
    <property type="match status" value="1"/>
</dbReference>
<dbReference type="InterPro" id="IPR009057">
    <property type="entry name" value="Homeodomain-like_sf"/>
</dbReference>
<feature type="non-terminal residue" evidence="5">
    <location>
        <position position="347"/>
    </location>
</feature>
<dbReference type="InterPro" id="IPR018060">
    <property type="entry name" value="HTH_AraC"/>
</dbReference>
<dbReference type="Gene3D" id="1.10.10.60">
    <property type="entry name" value="Homeodomain-like"/>
    <property type="match status" value="1"/>
</dbReference>
<evidence type="ECO:0000259" key="4">
    <source>
        <dbReference type="PROSITE" id="PS01124"/>
    </source>
</evidence>
<evidence type="ECO:0000256" key="3">
    <source>
        <dbReference type="ARBA" id="ARBA00023163"/>
    </source>
</evidence>
<name>A0A0R2TWK6_9GAMM</name>
<accession>A0A0R2TWK6</accession>
<dbReference type="AlphaFoldDB" id="A0A0R2TWK6"/>
<evidence type="ECO:0000256" key="2">
    <source>
        <dbReference type="ARBA" id="ARBA00023125"/>
    </source>
</evidence>